<gene>
    <name evidence="2" type="ORF">ISP25_10945</name>
</gene>
<keyword evidence="1" id="KW-0472">Membrane</keyword>
<evidence type="ECO:0000313" key="3">
    <source>
        <dbReference type="Proteomes" id="UP001620339"/>
    </source>
</evidence>
<sequence>MNLHALLLGMAGAVLAYLASARQGLLAKPLPGSVRVLAASLLAASVAAWIAAAGLGAGIAAALTCWVTAWVALPYLAWWRGAKVPSR</sequence>
<evidence type="ECO:0000313" key="2">
    <source>
        <dbReference type="EMBL" id="MFK2877586.1"/>
    </source>
</evidence>
<dbReference type="Proteomes" id="UP001620339">
    <property type="component" value="Unassembled WGS sequence"/>
</dbReference>
<protein>
    <recommendedName>
        <fullName evidence="4">DUF3325 domain-containing protein</fullName>
    </recommendedName>
</protein>
<organism evidence="2 3">
    <name type="scientific">Rhodanobacter hydrolyticus</name>
    <dbReference type="NCBI Taxonomy" id="2250595"/>
    <lineage>
        <taxon>Bacteria</taxon>
        <taxon>Pseudomonadati</taxon>
        <taxon>Pseudomonadota</taxon>
        <taxon>Gammaproteobacteria</taxon>
        <taxon>Lysobacterales</taxon>
        <taxon>Rhodanobacteraceae</taxon>
        <taxon>Rhodanobacter</taxon>
    </lineage>
</organism>
<keyword evidence="1" id="KW-0812">Transmembrane</keyword>
<feature type="transmembrane region" description="Helical" evidence="1">
    <location>
        <begin position="45"/>
        <end position="78"/>
    </location>
</feature>
<name>A0ABW8J5M0_9GAMM</name>
<proteinExistence type="predicted"/>
<dbReference type="RefSeq" id="WP_192158689.1">
    <property type="nucleotide sequence ID" value="NZ_JADIKK010000008.1"/>
</dbReference>
<keyword evidence="1" id="KW-1133">Transmembrane helix</keyword>
<comment type="caution">
    <text evidence="2">The sequence shown here is derived from an EMBL/GenBank/DDBJ whole genome shotgun (WGS) entry which is preliminary data.</text>
</comment>
<dbReference type="EMBL" id="JADIKK010000008">
    <property type="protein sequence ID" value="MFK2877586.1"/>
    <property type="molecule type" value="Genomic_DNA"/>
</dbReference>
<keyword evidence="3" id="KW-1185">Reference proteome</keyword>
<reference evidence="2 3" key="1">
    <citation type="submission" date="2020-10" db="EMBL/GenBank/DDBJ databases">
        <title>Phylogeny of dyella-like bacteria.</title>
        <authorList>
            <person name="Fu J."/>
        </authorList>
    </citation>
    <scope>NUCLEOTIDE SEQUENCE [LARGE SCALE GENOMIC DNA]</scope>
    <source>
        <strain evidence="2 3">KACC 19113</strain>
    </source>
</reference>
<evidence type="ECO:0008006" key="4">
    <source>
        <dbReference type="Google" id="ProtNLM"/>
    </source>
</evidence>
<accession>A0ABW8J5M0</accession>
<evidence type="ECO:0000256" key="1">
    <source>
        <dbReference type="SAM" id="Phobius"/>
    </source>
</evidence>